<reference evidence="2 3" key="1">
    <citation type="submission" date="2016-10" db="EMBL/GenBank/DDBJ databases">
        <authorList>
            <person name="de Groot N.N."/>
        </authorList>
    </citation>
    <scope>NUCLEOTIDE SEQUENCE [LARGE SCALE GENOMIC DNA]</scope>
    <source>
        <strain evidence="2 3">GAS232</strain>
    </source>
</reference>
<dbReference type="EMBL" id="LT629690">
    <property type="protein sequence ID" value="SDF40860.1"/>
    <property type="molecule type" value="Genomic_DNA"/>
</dbReference>
<name>A0A1G7KVC0_9BACT</name>
<evidence type="ECO:0000256" key="1">
    <source>
        <dbReference type="SAM" id="SignalP"/>
    </source>
</evidence>
<feature type="chain" id="PRO_5009241718" evidence="1">
    <location>
        <begin position="19"/>
        <end position="242"/>
    </location>
</feature>
<dbReference type="Proteomes" id="UP000182427">
    <property type="component" value="Chromosome I"/>
</dbReference>
<dbReference type="InterPro" id="IPR017801">
    <property type="entry name" value="DUF3738"/>
</dbReference>
<feature type="signal peptide" evidence="1">
    <location>
        <begin position="1"/>
        <end position="18"/>
    </location>
</feature>
<dbReference type="NCBIfam" id="TIGR03435">
    <property type="entry name" value="Soli_TIGR03435"/>
    <property type="match status" value="1"/>
</dbReference>
<dbReference type="Pfam" id="PF12543">
    <property type="entry name" value="DUF3738"/>
    <property type="match status" value="1"/>
</dbReference>
<evidence type="ECO:0000313" key="3">
    <source>
        <dbReference type="Proteomes" id="UP000182427"/>
    </source>
</evidence>
<keyword evidence="1" id="KW-0732">Signal</keyword>
<protein>
    <submittedName>
        <fullName evidence="2">Soil-associated protein, TIGR03435 family</fullName>
    </submittedName>
</protein>
<dbReference type="AlphaFoldDB" id="A0A1G7KVC0"/>
<evidence type="ECO:0000313" key="2">
    <source>
        <dbReference type="EMBL" id="SDF40860.1"/>
    </source>
</evidence>
<accession>A0A1G7KVC0</accession>
<keyword evidence="3" id="KW-1185">Reference proteome</keyword>
<sequence>MTRLMVIALFFFGTCASAQESFDVATIRPSNQSVKFERDGETEISHGTLRMHDVTLITCIKYAYHVQRAQIVEMDGMDKQHYDITAKADASVNDDRMRQLLQGLLAERFGLKFHPGTKETSAYVVTVGPQGLKKMKPAAQDGDPWHQNSAMGMVAKDWTIQDFVTYVSDPLGAPMVDETHLPGKYDFSFDFHPYVDQAAEIHADPQAVLRMTFEGELGLKMTRRHVTIQTMVIDQVTAPTEN</sequence>
<organism evidence="2 3">
    <name type="scientific">Terriglobus roseus</name>
    <dbReference type="NCBI Taxonomy" id="392734"/>
    <lineage>
        <taxon>Bacteria</taxon>
        <taxon>Pseudomonadati</taxon>
        <taxon>Acidobacteriota</taxon>
        <taxon>Terriglobia</taxon>
        <taxon>Terriglobales</taxon>
        <taxon>Acidobacteriaceae</taxon>
        <taxon>Terriglobus</taxon>
    </lineage>
</organism>
<dbReference type="RefSeq" id="WP_083345270.1">
    <property type="nucleotide sequence ID" value="NZ_LT629690.1"/>
</dbReference>
<dbReference type="OrthoDB" id="117733at2"/>
<proteinExistence type="predicted"/>
<gene>
    <name evidence="2" type="ORF">SAMN05444167_2315</name>
</gene>